<evidence type="ECO:0000313" key="5">
    <source>
        <dbReference type="EMBL" id="KAG2501215.1"/>
    </source>
</evidence>
<evidence type="ECO:0000256" key="3">
    <source>
        <dbReference type="PROSITE-ProRule" id="PRU10141"/>
    </source>
</evidence>
<proteinExistence type="predicted"/>
<dbReference type="OrthoDB" id="68483at2759"/>
<dbReference type="InterPro" id="IPR011009">
    <property type="entry name" value="Kinase-like_dom_sf"/>
</dbReference>
<dbReference type="GO" id="GO:0005737">
    <property type="term" value="C:cytoplasm"/>
    <property type="evidence" value="ECO:0007669"/>
    <property type="project" value="TreeGrafter"/>
</dbReference>
<dbReference type="AlphaFoldDB" id="A0A835YMH3"/>
<evidence type="ECO:0000256" key="1">
    <source>
        <dbReference type="ARBA" id="ARBA00022741"/>
    </source>
</evidence>
<evidence type="ECO:0000256" key="2">
    <source>
        <dbReference type="ARBA" id="ARBA00022840"/>
    </source>
</evidence>
<dbReference type="SUPFAM" id="SSF56112">
    <property type="entry name" value="Protein kinase-like (PK-like)"/>
    <property type="match status" value="1"/>
</dbReference>
<dbReference type="Proteomes" id="UP000612055">
    <property type="component" value="Unassembled WGS sequence"/>
</dbReference>
<feature type="binding site" evidence="3">
    <location>
        <position position="61"/>
    </location>
    <ligand>
        <name>ATP</name>
        <dbReference type="ChEBI" id="CHEBI:30616"/>
    </ligand>
</feature>
<dbReference type="PANTHER" id="PTHR24346:SF30">
    <property type="entry name" value="MATERNAL EMBRYONIC LEUCINE ZIPPER KINASE"/>
    <property type="match status" value="1"/>
</dbReference>
<sequence length="318" mass="35242">MAAPGQPPTARTNRLAAKLGLPADTFPGMASWLGAGSFGEVWLCQYRRSQGAGETVPAAVKILLKPVTSLSDDEVAWLEREAINQGLLHHRHVCKLSEVLEYVDGGTLRKCLDDRQTEIPVADKRKLFLQMVADFGLSKSPFQQGELATAVGTLAYAAPEVLGGKYDGEKVDVYSSGVTLYEMMFGDQPFAREPGTNRPLDLRTRSDQQVMYQNKRKLLLAFPAASPANSLELQKLLQGMLCPDSSARLSLAEVLEHPWCREGETPARRERLEKEAAEARRLREARLQGGQEARPGWRSYVESHIAHIRYFKAVQLPA</sequence>
<evidence type="ECO:0000313" key="6">
    <source>
        <dbReference type="Proteomes" id="UP000612055"/>
    </source>
</evidence>
<accession>A0A835YMH3</accession>
<keyword evidence="2 3" id="KW-0067">ATP-binding</keyword>
<dbReference type="EMBL" id="JAEHOE010000002">
    <property type="protein sequence ID" value="KAG2501215.1"/>
    <property type="molecule type" value="Genomic_DNA"/>
</dbReference>
<protein>
    <recommendedName>
        <fullName evidence="4">Protein kinase domain-containing protein</fullName>
    </recommendedName>
</protein>
<evidence type="ECO:0000259" key="4">
    <source>
        <dbReference type="PROSITE" id="PS50011"/>
    </source>
</evidence>
<dbReference type="PROSITE" id="PS50011">
    <property type="entry name" value="PROTEIN_KINASE_DOM"/>
    <property type="match status" value="1"/>
</dbReference>
<gene>
    <name evidence="5" type="ORF">HYH03_001028</name>
</gene>
<keyword evidence="1 3" id="KW-0547">Nucleotide-binding</keyword>
<dbReference type="Gene3D" id="1.10.510.10">
    <property type="entry name" value="Transferase(Phosphotransferase) domain 1"/>
    <property type="match status" value="2"/>
</dbReference>
<dbReference type="GO" id="GO:0035556">
    <property type="term" value="P:intracellular signal transduction"/>
    <property type="evidence" value="ECO:0007669"/>
    <property type="project" value="TreeGrafter"/>
</dbReference>
<comment type="caution">
    <text evidence="5">The sequence shown here is derived from an EMBL/GenBank/DDBJ whole genome shotgun (WGS) entry which is preliminary data.</text>
</comment>
<keyword evidence="6" id="KW-1185">Reference proteome</keyword>
<dbReference type="Pfam" id="PF00069">
    <property type="entry name" value="Pkinase"/>
    <property type="match status" value="1"/>
</dbReference>
<dbReference type="InterPro" id="IPR017441">
    <property type="entry name" value="Protein_kinase_ATP_BS"/>
</dbReference>
<reference evidence="5" key="1">
    <citation type="journal article" date="2020" name="bioRxiv">
        <title>Comparative genomics of Chlamydomonas.</title>
        <authorList>
            <person name="Craig R.J."/>
            <person name="Hasan A.R."/>
            <person name="Ness R.W."/>
            <person name="Keightley P.D."/>
        </authorList>
    </citation>
    <scope>NUCLEOTIDE SEQUENCE</scope>
    <source>
        <strain evidence="5">CCAP 11/70</strain>
    </source>
</reference>
<organism evidence="5 6">
    <name type="scientific">Edaphochlamys debaryana</name>
    <dbReference type="NCBI Taxonomy" id="47281"/>
    <lineage>
        <taxon>Eukaryota</taxon>
        <taxon>Viridiplantae</taxon>
        <taxon>Chlorophyta</taxon>
        <taxon>core chlorophytes</taxon>
        <taxon>Chlorophyceae</taxon>
        <taxon>CS clade</taxon>
        <taxon>Chlamydomonadales</taxon>
        <taxon>Chlamydomonadales incertae sedis</taxon>
        <taxon>Edaphochlamys</taxon>
    </lineage>
</organism>
<dbReference type="GO" id="GO:0005524">
    <property type="term" value="F:ATP binding"/>
    <property type="evidence" value="ECO:0007669"/>
    <property type="project" value="UniProtKB-UniRule"/>
</dbReference>
<dbReference type="InterPro" id="IPR000719">
    <property type="entry name" value="Prot_kinase_dom"/>
</dbReference>
<dbReference type="GO" id="GO:0004674">
    <property type="term" value="F:protein serine/threonine kinase activity"/>
    <property type="evidence" value="ECO:0007669"/>
    <property type="project" value="TreeGrafter"/>
</dbReference>
<dbReference type="PROSITE" id="PS00107">
    <property type="entry name" value="PROTEIN_KINASE_ATP"/>
    <property type="match status" value="1"/>
</dbReference>
<name>A0A835YMH3_9CHLO</name>
<dbReference type="PANTHER" id="PTHR24346">
    <property type="entry name" value="MAP/MICROTUBULE AFFINITY-REGULATING KINASE"/>
    <property type="match status" value="1"/>
</dbReference>
<feature type="domain" description="Protein kinase" evidence="4">
    <location>
        <begin position="1"/>
        <end position="260"/>
    </location>
</feature>